<dbReference type="PANTHER" id="PTHR36688:SF2">
    <property type="entry name" value="ENDONUCLEASE_EXONUCLEASE_PHOSPHATASE DOMAIN-CONTAINING PROTEIN"/>
    <property type="match status" value="1"/>
</dbReference>
<reference evidence="3 4" key="1">
    <citation type="submission" date="2018-04" db="EMBL/GenBank/DDBJ databases">
        <authorList>
            <person name="Zhang X."/>
            <person name="Yuan J."/>
            <person name="Li F."/>
            <person name="Xiang J."/>
        </authorList>
    </citation>
    <scope>NUCLEOTIDE SEQUENCE [LARGE SCALE GENOMIC DNA]</scope>
    <source>
        <tissue evidence="3">Muscle</tissue>
    </source>
</reference>
<dbReference type="InterPro" id="IPR036397">
    <property type="entry name" value="RNaseH_sf"/>
</dbReference>
<feature type="compositionally biased region" description="Polar residues" evidence="1">
    <location>
        <begin position="60"/>
        <end position="89"/>
    </location>
</feature>
<dbReference type="OrthoDB" id="6373941at2759"/>
<evidence type="ECO:0000259" key="2">
    <source>
        <dbReference type="PROSITE" id="PS50879"/>
    </source>
</evidence>
<dbReference type="GO" id="GO:0004523">
    <property type="term" value="F:RNA-DNA hybrid ribonuclease activity"/>
    <property type="evidence" value="ECO:0007669"/>
    <property type="project" value="InterPro"/>
</dbReference>
<protein>
    <submittedName>
        <fullName evidence="3">Pol</fullName>
    </submittedName>
</protein>
<dbReference type="EMBL" id="QCYY01003176">
    <property type="protein sequence ID" value="ROT64844.1"/>
    <property type="molecule type" value="Genomic_DNA"/>
</dbReference>
<name>A0A423SL24_PENVA</name>
<proteinExistence type="predicted"/>
<sequence length="1001" mass="112504">MGFALVGKHANRENIQTAIQTILNVKPAEIAGTSDAASESAADHPNIAQAMPPEDAPGTSLRTSEPSNHTNLTLSAVSSHDTESTLSEGLSQRKCFRRLSSGSKKLKKSSCSSLETGPQLNQHSTDNQTANDEVEDFDLNFPTLHPITVQSSKDGTPPWNILGFRAKLPLLTLALAEQRYDVVLLQETLLQTSITIPNYKGFHQFYSQDAPDLPSYLSSQQTRVHTPQRGVLDLSFVSTSLLPLTTWSLHPYLASDHFASTITVDLPRLQRCAPEPRWNFRRADWHEFSYLMEEWAETHVPAHDLEDQEKEIVAALHQAANQAIPKVGTSVFTHKNSWFYNDRVRELKHRLIVLKKKLKQHFSPSLLETFRAAHRLICKEIQEIRTNSWLKWCESLNAHTSLHDLWTKLNRVSGKHKKQPSHPQPLQIANDLIQSFQARSSNTQLPRSTLNRTQNLSHHRELSIHTAIALPSDLDVPFTLHEIKKVIKTSKDTAPGIDKISYSMLNHLGDHALMQITNLFTASLTSGRLPSQWKEANIHPIPKNTTPPSYRPISLLSCLSKTMERAILARLKHKVPHPDKNIFAYCKGLGTKDNLAAIHSTLDGKDGHVCKIVSNHRQSPLGDSLRRILDNPQPPHRRDLPWHHEIHQSVTSFNLLPALLSRGIDAPHHGYAEPNPWEPPLATFLINSLPRPKKNCSPGDLQSLRETISSFENDRDTTVIYTDGSVDPESGRAGGAFLCNDYVQASRLSNDSSILQAELFAIRSALTYALFCTKSTVCIFTDSLSAIHTLQNCAHLDNVYLTTSTLFKLQQLTQQGKTVQIMWIPSHVGLEGNDRVDSAAKSSLHQTRLQPIKPSISQIKNRAKITAKQITLIQHQVWVQAGSPSATWYKTVTEYETITIPRSMSRKDAVIIHRLRLGYPCSWEIDERVPKECNYCQTVVSHPLTHYLLDCQALYHIRHHNFSDVPNRETTHRSTVAATYARIILDSEESFKTISASPPPR</sequence>
<feature type="compositionally biased region" description="Polar residues" evidence="1">
    <location>
        <begin position="115"/>
        <end position="128"/>
    </location>
</feature>
<dbReference type="SUPFAM" id="SSF53098">
    <property type="entry name" value="Ribonuclease H-like"/>
    <property type="match status" value="1"/>
</dbReference>
<gene>
    <name evidence="3" type="ORF">C7M84_017195</name>
</gene>
<accession>A0A423SL24</accession>
<dbReference type="Gene3D" id="3.30.420.10">
    <property type="entry name" value="Ribonuclease H-like superfamily/Ribonuclease H"/>
    <property type="match status" value="1"/>
</dbReference>
<dbReference type="GO" id="GO:0003676">
    <property type="term" value="F:nucleic acid binding"/>
    <property type="evidence" value="ECO:0007669"/>
    <property type="project" value="InterPro"/>
</dbReference>
<evidence type="ECO:0000313" key="3">
    <source>
        <dbReference type="EMBL" id="ROT64844.1"/>
    </source>
</evidence>
<organism evidence="3 4">
    <name type="scientific">Penaeus vannamei</name>
    <name type="common">Whiteleg shrimp</name>
    <name type="synonym">Litopenaeus vannamei</name>
    <dbReference type="NCBI Taxonomy" id="6689"/>
    <lineage>
        <taxon>Eukaryota</taxon>
        <taxon>Metazoa</taxon>
        <taxon>Ecdysozoa</taxon>
        <taxon>Arthropoda</taxon>
        <taxon>Crustacea</taxon>
        <taxon>Multicrustacea</taxon>
        <taxon>Malacostraca</taxon>
        <taxon>Eumalacostraca</taxon>
        <taxon>Eucarida</taxon>
        <taxon>Decapoda</taxon>
        <taxon>Dendrobranchiata</taxon>
        <taxon>Penaeoidea</taxon>
        <taxon>Penaeidae</taxon>
        <taxon>Penaeus</taxon>
    </lineage>
</organism>
<dbReference type="InterPro" id="IPR002156">
    <property type="entry name" value="RNaseH_domain"/>
</dbReference>
<keyword evidence="4" id="KW-1185">Reference proteome</keyword>
<dbReference type="InterPro" id="IPR012337">
    <property type="entry name" value="RNaseH-like_sf"/>
</dbReference>
<dbReference type="PROSITE" id="PS50879">
    <property type="entry name" value="RNASE_H_1"/>
    <property type="match status" value="1"/>
</dbReference>
<dbReference type="Proteomes" id="UP000283509">
    <property type="component" value="Unassembled WGS sequence"/>
</dbReference>
<reference evidence="3 4" key="2">
    <citation type="submission" date="2019-01" db="EMBL/GenBank/DDBJ databases">
        <title>The decoding of complex shrimp genome reveals the adaptation for benthos swimmer, frequently molting mechanism and breeding impact on genome.</title>
        <authorList>
            <person name="Sun Y."/>
            <person name="Gao Y."/>
            <person name="Yu Y."/>
        </authorList>
    </citation>
    <scope>NUCLEOTIDE SEQUENCE [LARGE SCALE GENOMIC DNA]</scope>
    <source>
        <tissue evidence="3">Muscle</tissue>
    </source>
</reference>
<feature type="domain" description="RNase H type-1" evidence="2">
    <location>
        <begin position="714"/>
        <end position="845"/>
    </location>
</feature>
<dbReference type="InterPro" id="IPR052560">
    <property type="entry name" value="RdDP_mobile_element"/>
</dbReference>
<dbReference type="CDD" id="cd09276">
    <property type="entry name" value="Rnase_HI_RT_non_LTR"/>
    <property type="match status" value="1"/>
</dbReference>
<comment type="caution">
    <text evidence="3">The sequence shown here is derived from an EMBL/GenBank/DDBJ whole genome shotgun (WGS) entry which is preliminary data.</text>
</comment>
<dbReference type="InterPro" id="IPR036691">
    <property type="entry name" value="Endo/exonu/phosph_ase_sf"/>
</dbReference>
<dbReference type="SUPFAM" id="SSF56219">
    <property type="entry name" value="DNase I-like"/>
    <property type="match status" value="1"/>
</dbReference>
<feature type="region of interest" description="Disordered" evidence="1">
    <location>
        <begin position="107"/>
        <end position="128"/>
    </location>
</feature>
<dbReference type="Gene3D" id="3.60.10.10">
    <property type="entry name" value="Endonuclease/exonuclease/phosphatase"/>
    <property type="match status" value="1"/>
</dbReference>
<dbReference type="Pfam" id="PF00075">
    <property type="entry name" value="RNase_H"/>
    <property type="match status" value="1"/>
</dbReference>
<evidence type="ECO:0000256" key="1">
    <source>
        <dbReference type="SAM" id="MobiDB-lite"/>
    </source>
</evidence>
<dbReference type="PANTHER" id="PTHR36688">
    <property type="entry name" value="ENDO/EXONUCLEASE/PHOSPHATASE DOMAIN-CONTAINING PROTEIN"/>
    <property type="match status" value="1"/>
</dbReference>
<dbReference type="AlphaFoldDB" id="A0A423SL24"/>
<feature type="region of interest" description="Disordered" evidence="1">
    <location>
        <begin position="34"/>
        <end position="89"/>
    </location>
</feature>
<evidence type="ECO:0000313" key="4">
    <source>
        <dbReference type="Proteomes" id="UP000283509"/>
    </source>
</evidence>